<dbReference type="EMBL" id="GBXM01060737">
    <property type="protein sequence ID" value="JAH47840.1"/>
    <property type="molecule type" value="Transcribed_RNA"/>
</dbReference>
<name>A0A0E9T4E5_ANGAN</name>
<protein>
    <submittedName>
        <fullName evidence="1">Uncharacterized protein</fullName>
    </submittedName>
</protein>
<reference evidence="1" key="2">
    <citation type="journal article" date="2015" name="Fish Shellfish Immunol.">
        <title>Early steps in the European eel (Anguilla anguilla)-Vibrio vulnificus interaction in the gills: Role of the RtxA13 toxin.</title>
        <authorList>
            <person name="Callol A."/>
            <person name="Pajuelo D."/>
            <person name="Ebbesson L."/>
            <person name="Teles M."/>
            <person name="MacKenzie S."/>
            <person name="Amaro C."/>
        </authorList>
    </citation>
    <scope>NUCLEOTIDE SEQUENCE</scope>
</reference>
<organism evidence="1">
    <name type="scientific">Anguilla anguilla</name>
    <name type="common">European freshwater eel</name>
    <name type="synonym">Muraena anguilla</name>
    <dbReference type="NCBI Taxonomy" id="7936"/>
    <lineage>
        <taxon>Eukaryota</taxon>
        <taxon>Metazoa</taxon>
        <taxon>Chordata</taxon>
        <taxon>Craniata</taxon>
        <taxon>Vertebrata</taxon>
        <taxon>Euteleostomi</taxon>
        <taxon>Actinopterygii</taxon>
        <taxon>Neopterygii</taxon>
        <taxon>Teleostei</taxon>
        <taxon>Anguilliformes</taxon>
        <taxon>Anguillidae</taxon>
        <taxon>Anguilla</taxon>
    </lineage>
</organism>
<dbReference type="AlphaFoldDB" id="A0A0E9T4E5"/>
<sequence length="53" mass="5776">MRTWQGARPSEAKGRVRVKETGFAQFRTSHSPPCSSFSKVTVPLSGIPCSAPR</sequence>
<reference evidence="1" key="1">
    <citation type="submission" date="2014-11" db="EMBL/GenBank/DDBJ databases">
        <authorList>
            <person name="Amaro Gonzalez C."/>
        </authorList>
    </citation>
    <scope>NUCLEOTIDE SEQUENCE</scope>
</reference>
<proteinExistence type="predicted"/>
<accession>A0A0E9T4E5</accession>
<evidence type="ECO:0000313" key="1">
    <source>
        <dbReference type="EMBL" id="JAH47840.1"/>
    </source>
</evidence>